<gene>
    <name evidence="1" type="ORF">MESS2_1480072</name>
</gene>
<dbReference type="GO" id="GO:0042651">
    <property type="term" value="C:thylakoid membrane"/>
    <property type="evidence" value="ECO:0007669"/>
    <property type="project" value="InterPro"/>
</dbReference>
<dbReference type="InterPro" id="IPR053747">
    <property type="entry name" value="Fluoresc_Recovery_Reg"/>
</dbReference>
<dbReference type="OrthoDB" id="8239247at2"/>
<name>M5EZQ5_9HYPH</name>
<dbReference type="Gene3D" id="6.10.140.1840">
    <property type="match status" value="1"/>
</dbReference>
<accession>M5EZQ5</accession>
<dbReference type="eggNOG" id="ENOG5031P7A">
    <property type="taxonomic scope" value="Bacteria"/>
</dbReference>
<reference evidence="1 2" key="1">
    <citation type="submission" date="2013-02" db="EMBL/GenBank/DDBJ databases">
        <authorList>
            <person name="Genoscope - CEA"/>
        </authorList>
    </citation>
    <scope>NUCLEOTIDE SEQUENCE [LARGE SCALE GENOMIC DNA]</scope>
    <source>
        <strain evidence="1 2">STM 2683</strain>
    </source>
</reference>
<dbReference type="InterPro" id="IPR041601">
    <property type="entry name" value="FRP"/>
</dbReference>
<dbReference type="EMBL" id="CAUM01000055">
    <property type="protein sequence ID" value="CCV05026.1"/>
    <property type="molecule type" value="Genomic_DNA"/>
</dbReference>
<keyword evidence="2" id="KW-1185">Reference proteome</keyword>
<dbReference type="RefSeq" id="WP_008873987.1">
    <property type="nucleotide sequence ID" value="NZ_CAUM01000055.1"/>
</dbReference>
<proteinExistence type="predicted"/>
<dbReference type="AlphaFoldDB" id="M5EZQ5"/>
<dbReference type="Pfam" id="PF18032">
    <property type="entry name" value="FRP"/>
    <property type="match status" value="1"/>
</dbReference>
<sequence length="112" mass="13269">MNYGEPRWSPSEKKVARGAFDAALETVLDKTMAELKRKASAATIHSDMWDIEDYLRQQRRKLDEMFDYRYSQLPFVFARLIREGYLDENLLVGLSDDKWKEIRSFLTWAAKE</sequence>
<evidence type="ECO:0000313" key="1">
    <source>
        <dbReference type="EMBL" id="CCV05026.1"/>
    </source>
</evidence>
<dbReference type="Proteomes" id="UP000012062">
    <property type="component" value="Unassembled WGS sequence"/>
</dbReference>
<comment type="caution">
    <text evidence="1">The sequence shown here is derived from an EMBL/GenBank/DDBJ whole genome shotgun (WGS) entry which is preliminary data.</text>
</comment>
<organism evidence="1 2">
    <name type="scientific">Mesorhizobium metallidurans STM 2683</name>
    <dbReference type="NCBI Taxonomy" id="1297569"/>
    <lineage>
        <taxon>Bacteria</taxon>
        <taxon>Pseudomonadati</taxon>
        <taxon>Pseudomonadota</taxon>
        <taxon>Alphaproteobacteria</taxon>
        <taxon>Hyphomicrobiales</taxon>
        <taxon>Phyllobacteriaceae</taxon>
        <taxon>Mesorhizobium</taxon>
    </lineage>
</organism>
<protein>
    <submittedName>
        <fullName evidence="1">Uncharacterized protein</fullName>
    </submittedName>
</protein>
<evidence type="ECO:0000313" key="2">
    <source>
        <dbReference type="Proteomes" id="UP000012062"/>
    </source>
</evidence>
<dbReference type="STRING" id="1297569.MESS2_1480072"/>